<accession>A0A6M4J8A5</accession>
<dbReference type="RefSeq" id="WP_171110758.1">
    <property type="nucleotide sequence ID" value="NZ_CP053096.1"/>
</dbReference>
<evidence type="ECO:0000313" key="2">
    <source>
        <dbReference type="Proteomes" id="UP000500686"/>
    </source>
</evidence>
<name>A0A6M4J8A5_9MOLU</name>
<proteinExistence type="predicted"/>
<dbReference type="KEGG" id="mmir:HLA87_00185"/>
<dbReference type="EMBL" id="CP053096">
    <property type="protein sequence ID" value="QJR43233.1"/>
    <property type="molecule type" value="Genomic_DNA"/>
</dbReference>
<protein>
    <submittedName>
        <fullName evidence="1">Uncharacterized protein</fullName>
    </submittedName>
</protein>
<organism evidence="1 2">
    <name type="scientific">Mycoplasma miroungigenitalium</name>
    <dbReference type="NCBI Taxonomy" id="754515"/>
    <lineage>
        <taxon>Bacteria</taxon>
        <taxon>Bacillati</taxon>
        <taxon>Mycoplasmatota</taxon>
        <taxon>Mollicutes</taxon>
        <taxon>Mycoplasmataceae</taxon>
        <taxon>Mycoplasma</taxon>
    </lineage>
</organism>
<keyword evidence="2" id="KW-1185">Reference proteome</keyword>
<dbReference type="InterPro" id="IPR027417">
    <property type="entry name" value="P-loop_NTPase"/>
</dbReference>
<dbReference type="Gene3D" id="3.40.50.300">
    <property type="entry name" value="P-loop containing nucleotide triphosphate hydrolases"/>
    <property type="match status" value="1"/>
</dbReference>
<gene>
    <name evidence="1" type="ORF">HLA87_00185</name>
</gene>
<reference evidence="1 2" key="1">
    <citation type="submission" date="2020-05" db="EMBL/GenBank/DDBJ databases">
        <title>Novel Mycoplasma species detected in Mirounga angustirostris (northern elephant seal) from the USA.</title>
        <authorList>
            <person name="Volokhov D.V."/>
        </authorList>
    </citation>
    <scope>NUCLEOTIDE SEQUENCE [LARGE SCALE GENOMIC DNA]</scope>
    <source>
        <strain evidence="1 2">Mirounga ES2806-GEN</strain>
    </source>
</reference>
<dbReference type="Proteomes" id="UP000500686">
    <property type="component" value="Chromosome"/>
</dbReference>
<dbReference type="NCBIfam" id="NF045976">
    <property type="entry name" value="MAG1360_fam"/>
    <property type="match status" value="1"/>
</dbReference>
<evidence type="ECO:0000313" key="1">
    <source>
        <dbReference type="EMBL" id="QJR43233.1"/>
    </source>
</evidence>
<sequence length="809" mass="96054">MEQSKKIFTLELHFKPNRLKDNFTDIPLIALDKNSSNAFLVLDQESSLLGKGFARILISNKNIKTLKIYENHSIPTEVWNNKEILNNISFFNLDSLRMDTNSIPIVHEYQRINENYQITKSRLDSLSSVMSVKEYEIRNILLNTIKTKINIIASEISNFKREHEYLLKETMNQIKENNISEALSSSYKHNDIFEHFIDQTIGNFLDVYREIYHTCKEVIDKYYSSSDYLGRAHLESLIKRFELLRKMHKTSREMVKRTLFLKDIESEISILKKTRSEVYKTAQKRIKNIISWYKKAIKLQRNKALYFQKNSLQYRYLAKQIAVKKYIIKTLNNDRRGIKYLTESNFDELKTYLDSRMSLFIANNLSNTTISQHKFSIKKINEIIKKEFYLDLNQYVETSLSNESMYHEEIKSLQNKKRRVKHKKMNVFGIENFDEEINNLKTEIDLSSAKIEWKKEIDRSEYKNTILNNTMLNNNCNQIFKTHQNLLYVNMQWAIKFDEYIEKMNKNNKFETDALHQIRESTYDLNEIYSSINFMFDYLELLRYLIFDKFDLSVKNIKHIDLFARLIEILNSVSFSTASLTKPITNISPISRLKMGLLSELMNGAKTLFVADDITNNEYRLKNEFLRINKEFCMKSNITYTFITNNKDLILDNDFENLFVFYDNKLIEYGKTKDLFKQPLHPVFRRWLDNIPFKEQSREDIENYAFSDLFEFSNDHFIVAPNSIIKRLSADELHQIQPMIETQEQELTTINDLESYTDSTDTMIVNLDVTDLNEIDMDTQNITKEFMIYNENLDTSSIEINLTENEDAY</sequence>
<dbReference type="AlphaFoldDB" id="A0A6M4J8A5"/>